<keyword evidence="3" id="KW-1185">Reference proteome</keyword>
<reference evidence="2" key="2">
    <citation type="submission" date="2020-08" db="EMBL/GenBank/DDBJ databases">
        <authorList>
            <person name="Lai Q."/>
        </authorList>
    </citation>
    <scope>NUCLEOTIDE SEQUENCE</scope>
    <source>
        <strain evidence="2">S27-2</strain>
    </source>
</reference>
<gene>
    <name evidence="2" type="ORF">H8B19_02335</name>
</gene>
<dbReference type="AlphaFoldDB" id="A0A8J6IS01"/>
<feature type="transmembrane region" description="Helical" evidence="1">
    <location>
        <begin position="15"/>
        <end position="35"/>
    </location>
</feature>
<keyword evidence="1" id="KW-0812">Transmembrane</keyword>
<keyword evidence="1" id="KW-1133">Transmembrane helix</keyword>
<evidence type="ECO:0000313" key="3">
    <source>
        <dbReference type="Proteomes" id="UP000601768"/>
    </source>
</evidence>
<organism evidence="2 3">
    <name type="scientific">Neptunicella marina</name>
    <dbReference type="NCBI Taxonomy" id="2125989"/>
    <lineage>
        <taxon>Bacteria</taxon>
        <taxon>Pseudomonadati</taxon>
        <taxon>Pseudomonadota</taxon>
        <taxon>Gammaproteobacteria</taxon>
        <taxon>Alteromonadales</taxon>
        <taxon>Alteromonadaceae</taxon>
        <taxon>Neptunicella</taxon>
    </lineage>
</organism>
<comment type="caution">
    <text evidence="2">The sequence shown here is derived from an EMBL/GenBank/DDBJ whole genome shotgun (WGS) entry which is preliminary data.</text>
</comment>
<sequence>MRLLRITHHIKQQNWLAVFLDFLIVVIGVFIGLQVSNWNQNRLEQQREEKLLQELVEDLNADLLEIDSVLYFTRMRYSADATMLKRAINWQIPDQYPDDFEKHADYNKPKLIEPKVASDALYFSMRVSGFDMEKRTYSKLTFGGDFTLTQDPELPELLRKHYNLAQQWMETETRFHDPLYSKLIDTYSQYGIGMLDQISWQQLDSLIANTPQLQGMLKNSIWITSVQNEYLHNIRKNTQSLIQRIQQHQAG</sequence>
<proteinExistence type="predicted"/>
<dbReference type="Proteomes" id="UP000601768">
    <property type="component" value="Unassembled WGS sequence"/>
</dbReference>
<evidence type="ECO:0000256" key="1">
    <source>
        <dbReference type="SAM" id="Phobius"/>
    </source>
</evidence>
<dbReference type="Pfam" id="PF19578">
    <property type="entry name" value="DUF6090"/>
    <property type="match status" value="1"/>
</dbReference>
<name>A0A8J6IS01_9ALTE</name>
<protein>
    <submittedName>
        <fullName evidence="2">Uncharacterized protein</fullName>
    </submittedName>
</protein>
<dbReference type="RefSeq" id="WP_186505159.1">
    <property type="nucleotide sequence ID" value="NZ_JACNEP010000001.1"/>
</dbReference>
<dbReference type="EMBL" id="JACNEP010000001">
    <property type="protein sequence ID" value="MBC3764700.1"/>
    <property type="molecule type" value="Genomic_DNA"/>
</dbReference>
<reference evidence="2" key="1">
    <citation type="journal article" date="2018" name="Int. J. Syst. Evol. Microbiol.">
        <title>Neptunicella marina gen. nov., sp. nov., isolated from surface seawater.</title>
        <authorList>
            <person name="Liu X."/>
            <person name="Lai Q."/>
            <person name="Du Y."/>
            <person name="Zhang X."/>
            <person name="Liu Z."/>
            <person name="Sun F."/>
            <person name="Shao Z."/>
        </authorList>
    </citation>
    <scope>NUCLEOTIDE SEQUENCE</scope>
    <source>
        <strain evidence="2">S27-2</strain>
    </source>
</reference>
<evidence type="ECO:0000313" key="2">
    <source>
        <dbReference type="EMBL" id="MBC3764700.1"/>
    </source>
</evidence>
<keyword evidence="1" id="KW-0472">Membrane</keyword>
<dbReference type="InterPro" id="IPR045749">
    <property type="entry name" value="DUF6090"/>
</dbReference>
<accession>A0A8J6IS01</accession>